<dbReference type="Proteomes" id="UP000324176">
    <property type="component" value="Unassembled WGS sequence"/>
</dbReference>
<gene>
    <name evidence="1" type="ORF">BCL69_10495</name>
</gene>
<protein>
    <submittedName>
        <fullName evidence="1">Uncharacterized protein</fullName>
    </submittedName>
</protein>
<evidence type="ECO:0000313" key="2">
    <source>
        <dbReference type="Proteomes" id="UP000324176"/>
    </source>
</evidence>
<comment type="caution">
    <text evidence="1">The sequence shown here is derived from an EMBL/GenBank/DDBJ whole genome shotgun (WGS) entry which is preliminary data.</text>
</comment>
<dbReference type="EMBL" id="VNHT01000049">
    <property type="protein sequence ID" value="TYP81861.1"/>
    <property type="molecule type" value="Genomic_DNA"/>
</dbReference>
<name>A0A5D3Y933_9PROT</name>
<evidence type="ECO:0000313" key="1">
    <source>
        <dbReference type="EMBL" id="TYP81861.1"/>
    </source>
</evidence>
<proteinExistence type="predicted"/>
<organism evidence="1 2">
    <name type="scientific">Nitrosomonas communis</name>
    <dbReference type="NCBI Taxonomy" id="44574"/>
    <lineage>
        <taxon>Bacteria</taxon>
        <taxon>Pseudomonadati</taxon>
        <taxon>Pseudomonadota</taxon>
        <taxon>Betaproteobacteria</taxon>
        <taxon>Nitrosomonadales</taxon>
        <taxon>Nitrosomonadaceae</taxon>
        <taxon>Nitrosomonas</taxon>
    </lineage>
</organism>
<dbReference type="AlphaFoldDB" id="A0A5D3Y933"/>
<reference evidence="1 2" key="1">
    <citation type="submission" date="2019-07" db="EMBL/GenBank/DDBJ databases">
        <title>Active sludge and wastewater microbial communities from Klosterneuburg, Austria.</title>
        <authorList>
            <person name="Wagner M."/>
        </authorList>
    </citation>
    <scope>NUCLEOTIDE SEQUENCE [LARGE SCALE GENOMIC DNA]</scope>
    <source>
        <strain evidence="1 2">Nm2</strain>
    </source>
</reference>
<sequence length="30" mass="3475">MKGSTNEFVDDTLYQAVIEDDLQFNSFFLS</sequence>
<accession>A0A5D3Y933</accession>